<evidence type="ECO:0000256" key="1">
    <source>
        <dbReference type="SAM" id="MobiDB-lite"/>
    </source>
</evidence>
<evidence type="ECO:0000313" key="3">
    <source>
        <dbReference type="EMBL" id="KAL3654013.1"/>
    </source>
</evidence>
<name>A0ABD3EHX9_9LAMI</name>
<dbReference type="PANTHER" id="PTHR33825:SF14">
    <property type="entry name" value="CHITINASE-LIKE PROTEIN"/>
    <property type="match status" value="1"/>
</dbReference>
<organism evidence="3 4">
    <name type="scientific">Castilleja foliolosa</name>
    <dbReference type="NCBI Taxonomy" id="1961234"/>
    <lineage>
        <taxon>Eukaryota</taxon>
        <taxon>Viridiplantae</taxon>
        <taxon>Streptophyta</taxon>
        <taxon>Embryophyta</taxon>
        <taxon>Tracheophyta</taxon>
        <taxon>Spermatophyta</taxon>
        <taxon>Magnoliopsida</taxon>
        <taxon>eudicotyledons</taxon>
        <taxon>Gunneridae</taxon>
        <taxon>Pentapetalae</taxon>
        <taxon>asterids</taxon>
        <taxon>lamiids</taxon>
        <taxon>Lamiales</taxon>
        <taxon>Orobanchaceae</taxon>
        <taxon>Pedicularideae</taxon>
        <taxon>Castillejinae</taxon>
        <taxon>Castilleja</taxon>
    </lineage>
</organism>
<keyword evidence="2" id="KW-0472">Membrane</keyword>
<keyword evidence="4" id="KW-1185">Reference proteome</keyword>
<proteinExistence type="predicted"/>
<dbReference type="Proteomes" id="UP001632038">
    <property type="component" value="Unassembled WGS sequence"/>
</dbReference>
<keyword evidence="2" id="KW-1133">Transmembrane helix</keyword>
<comment type="caution">
    <text evidence="3">The sequence shown here is derived from an EMBL/GenBank/DDBJ whole genome shotgun (WGS) entry which is preliminary data.</text>
</comment>
<dbReference type="AlphaFoldDB" id="A0ABD3EHX9"/>
<feature type="region of interest" description="Disordered" evidence="1">
    <location>
        <begin position="235"/>
        <end position="254"/>
    </location>
</feature>
<keyword evidence="2" id="KW-0812">Transmembrane</keyword>
<dbReference type="PANTHER" id="PTHR33825">
    <property type="entry name" value="CHITINASE-LIKE PROTEIN"/>
    <property type="match status" value="1"/>
</dbReference>
<evidence type="ECO:0000313" key="4">
    <source>
        <dbReference type="Proteomes" id="UP001632038"/>
    </source>
</evidence>
<reference evidence="4" key="1">
    <citation type="journal article" date="2024" name="IScience">
        <title>Strigolactones Initiate the Formation of Haustorium-like Structures in Castilleja.</title>
        <authorList>
            <person name="Buerger M."/>
            <person name="Peterson D."/>
            <person name="Chory J."/>
        </authorList>
    </citation>
    <scope>NUCLEOTIDE SEQUENCE [LARGE SCALE GENOMIC DNA]</scope>
</reference>
<feature type="transmembrane region" description="Helical" evidence="2">
    <location>
        <begin position="108"/>
        <end position="136"/>
    </location>
</feature>
<dbReference type="EMBL" id="JAVIJP010000005">
    <property type="protein sequence ID" value="KAL3654013.1"/>
    <property type="molecule type" value="Genomic_DNA"/>
</dbReference>
<protein>
    <submittedName>
        <fullName evidence="3">Uncharacterized protein</fullName>
    </submittedName>
</protein>
<accession>A0ABD3EHX9</accession>
<evidence type="ECO:0000256" key="2">
    <source>
        <dbReference type="SAM" id="Phobius"/>
    </source>
</evidence>
<gene>
    <name evidence="3" type="ORF">CASFOL_003694</name>
</gene>
<sequence>MKPPGGILATAPHPILLPKAAALPKIPRGVFSIAARLKPPRRRRFRLSLSCSSQNSNSNTASYQHYSQTNDEVLDSKAENESFNSEMRSPLIPASIISYPKLSLNDQAFVLLTFIACTTSIAFTCLVAAAVPTLFAMKRVAISLSKLADTAREELPSTMAAVRLSGMEISDLTLELSDLSQEITDGVNKSAQAVQAAEAGIRQIGSLAQQKTMRAAKKTSRVVGQATKSFLNIISRGERNSEDEDDISTDMTQS</sequence>